<feature type="binding site" evidence="11">
    <location>
        <position position="113"/>
    </location>
    <ligand>
        <name>[4Fe-4S] cluster</name>
        <dbReference type="ChEBI" id="CHEBI:49883"/>
        <note>4Fe-4S-S-AdoMet</note>
    </ligand>
</feature>
<dbReference type="Proteomes" id="UP000184603">
    <property type="component" value="Unassembled WGS sequence"/>
</dbReference>
<dbReference type="PANTHER" id="PTHR30538">
    <property type="entry name" value="LYSINE 2,3-AMINOMUTASE-RELATED"/>
    <property type="match status" value="1"/>
</dbReference>
<dbReference type="InterPro" id="IPR058240">
    <property type="entry name" value="rSAM_sf"/>
</dbReference>
<keyword evidence="4 11" id="KW-0004">4Fe-4S</keyword>
<keyword evidence="15" id="KW-1185">Reference proteome</keyword>
<dbReference type="InterPro" id="IPR007197">
    <property type="entry name" value="rSAM"/>
</dbReference>
<feature type="modified residue" description="N6-(pyridoxal phosphate)lysine" evidence="12">
    <location>
        <position position="318"/>
    </location>
</feature>
<proteinExistence type="inferred from homology"/>
<evidence type="ECO:0000256" key="6">
    <source>
        <dbReference type="ARBA" id="ARBA00022723"/>
    </source>
</evidence>
<evidence type="ECO:0000256" key="4">
    <source>
        <dbReference type="ARBA" id="ARBA00022485"/>
    </source>
</evidence>
<dbReference type="InterPro" id="IPR003739">
    <property type="entry name" value="Lys_aminomutase/Glu_NH3_mut"/>
</dbReference>
<dbReference type="EMBL" id="FRFE01000004">
    <property type="protein sequence ID" value="SHO45921.1"/>
    <property type="molecule type" value="Genomic_DNA"/>
</dbReference>
<dbReference type="Pfam" id="PF04055">
    <property type="entry name" value="Radical_SAM"/>
    <property type="match status" value="1"/>
</dbReference>
<dbReference type="Pfam" id="PF12544">
    <property type="entry name" value="LAM_C"/>
    <property type="match status" value="1"/>
</dbReference>
<keyword evidence="6 11" id="KW-0479">Metal-binding</keyword>
<dbReference type="PIRSF" id="PIRSF004911">
    <property type="entry name" value="DUF160"/>
    <property type="match status" value="1"/>
</dbReference>
<evidence type="ECO:0000259" key="13">
    <source>
        <dbReference type="PROSITE" id="PS51918"/>
    </source>
</evidence>
<accession>A0A1M7Y253</accession>
<keyword evidence="9 11" id="KW-0411">Iron-sulfur</keyword>
<evidence type="ECO:0000313" key="15">
    <source>
        <dbReference type="Proteomes" id="UP000184603"/>
    </source>
</evidence>
<dbReference type="GO" id="GO:0046872">
    <property type="term" value="F:metal ion binding"/>
    <property type="evidence" value="ECO:0007669"/>
    <property type="project" value="UniProtKB-KW"/>
</dbReference>
<dbReference type="NCBIfam" id="TIGR00238">
    <property type="entry name" value="KamA family radical SAM protein"/>
    <property type="match status" value="1"/>
</dbReference>
<evidence type="ECO:0000256" key="7">
    <source>
        <dbReference type="ARBA" id="ARBA00022898"/>
    </source>
</evidence>
<gene>
    <name evidence="14" type="ORF">SAMN02745220_01262</name>
</gene>
<evidence type="ECO:0000256" key="8">
    <source>
        <dbReference type="ARBA" id="ARBA00023004"/>
    </source>
</evidence>
<keyword evidence="5" id="KW-0949">S-adenosyl-L-methionine</keyword>
<dbReference type="InterPro" id="IPR025895">
    <property type="entry name" value="LAM_C_dom"/>
</dbReference>
<dbReference type="PANTHER" id="PTHR30538:SF1">
    <property type="entry name" value="L-LYSINE 2,3-AMINOMUTASE"/>
    <property type="match status" value="1"/>
</dbReference>
<dbReference type="AlphaFoldDB" id="A0A1M7Y253"/>
<dbReference type="SFLD" id="SFLDS00029">
    <property type="entry name" value="Radical_SAM"/>
    <property type="match status" value="1"/>
</dbReference>
<evidence type="ECO:0000256" key="9">
    <source>
        <dbReference type="ARBA" id="ARBA00023014"/>
    </source>
</evidence>
<dbReference type="PROSITE" id="PS51918">
    <property type="entry name" value="RADICAL_SAM"/>
    <property type="match status" value="1"/>
</dbReference>
<dbReference type="STRING" id="1121416.SAMN02745220_01262"/>
<dbReference type="Gene3D" id="3.20.20.70">
    <property type="entry name" value="Aldolase class I"/>
    <property type="match status" value="1"/>
</dbReference>
<comment type="similarity">
    <text evidence="3">Belongs to the radical SAM superfamily. KamA family.</text>
</comment>
<dbReference type="SFLD" id="SFLDG01070">
    <property type="entry name" value="PLP-dependent"/>
    <property type="match status" value="1"/>
</dbReference>
<feature type="domain" description="Radical SAM core" evidence="13">
    <location>
        <begin position="92"/>
        <end position="306"/>
    </location>
</feature>
<dbReference type="GO" id="GO:0016853">
    <property type="term" value="F:isomerase activity"/>
    <property type="evidence" value="ECO:0007669"/>
    <property type="project" value="UniProtKB-KW"/>
</dbReference>
<evidence type="ECO:0000256" key="5">
    <source>
        <dbReference type="ARBA" id="ARBA00022691"/>
    </source>
</evidence>
<evidence type="ECO:0000256" key="3">
    <source>
        <dbReference type="ARBA" id="ARBA00008703"/>
    </source>
</evidence>
<name>A0A1M7Y253_9BACT</name>
<protein>
    <submittedName>
        <fullName evidence="14">L-lysine 2,3-aminomutase</fullName>
    </submittedName>
</protein>
<reference evidence="14 15" key="1">
    <citation type="submission" date="2016-12" db="EMBL/GenBank/DDBJ databases">
        <authorList>
            <person name="Song W.-J."/>
            <person name="Kurnit D.M."/>
        </authorList>
    </citation>
    <scope>NUCLEOTIDE SEQUENCE [LARGE SCALE GENOMIC DNA]</scope>
    <source>
        <strain evidence="14 15">DSM 18488</strain>
    </source>
</reference>
<keyword evidence="10" id="KW-0413">Isomerase</keyword>
<evidence type="ECO:0000256" key="10">
    <source>
        <dbReference type="ARBA" id="ARBA00023235"/>
    </source>
</evidence>
<evidence type="ECO:0000313" key="14">
    <source>
        <dbReference type="EMBL" id="SHO45921.1"/>
    </source>
</evidence>
<evidence type="ECO:0000256" key="1">
    <source>
        <dbReference type="ARBA" id="ARBA00001933"/>
    </source>
</evidence>
<dbReference type="InterPro" id="IPR013785">
    <property type="entry name" value="Aldolase_TIM"/>
</dbReference>
<dbReference type="GO" id="GO:0051539">
    <property type="term" value="F:4 iron, 4 sulfur cluster binding"/>
    <property type="evidence" value="ECO:0007669"/>
    <property type="project" value="UniProtKB-KW"/>
</dbReference>
<comment type="cofactor">
    <cofactor evidence="2">
        <name>[4Fe-4S] cluster</name>
        <dbReference type="ChEBI" id="CHEBI:49883"/>
    </cofactor>
</comment>
<comment type="cofactor">
    <cofactor evidence="1 12">
        <name>pyridoxal 5'-phosphate</name>
        <dbReference type="ChEBI" id="CHEBI:597326"/>
    </cofactor>
</comment>
<feature type="binding site" evidence="11">
    <location>
        <position position="110"/>
    </location>
    <ligand>
        <name>[4Fe-4S] cluster</name>
        <dbReference type="ChEBI" id="CHEBI:49883"/>
        <note>4Fe-4S-S-AdoMet</note>
    </ligand>
</feature>
<dbReference type="SUPFAM" id="SSF102114">
    <property type="entry name" value="Radical SAM enzymes"/>
    <property type="match status" value="1"/>
</dbReference>
<feature type="binding site" evidence="11">
    <location>
        <position position="106"/>
    </location>
    <ligand>
        <name>[4Fe-4S] cluster</name>
        <dbReference type="ChEBI" id="CHEBI:49883"/>
        <note>4Fe-4S-S-AdoMet</note>
    </ligand>
</feature>
<dbReference type="CDD" id="cd01335">
    <property type="entry name" value="Radical_SAM"/>
    <property type="match status" value="1"/>
</dbReference>
<keyword evidence="8" id="KW-0408">Iron</keyword>
<sequence>MPAMETWQNILRDSITTYDDLKKHLGCDNPAIHDVISTYPLRINPYYLGLIKKPGDPLWRQAVADPDELCDTVCQSDPLGEEKLSAAPHLVHKYPDRVLLLVNGQCAMYCRFCTRKRMVGTERMTISPKSLRKAYDYLRNNPQVREVLISGGDPLLLPDEMIGDILAELRSIPSIEVIRIGSRVPCTLPMRITPRLVGILRQHHPLYINTHFNHPLELTEEAHRACSLLADGGIPLGCQTVLLKGVNDSLEILKELFTGLLRMRVKPYYLFQADLTRGTDHLRTHSSVGINLMRGLLGHISGMALPTLALDAPNGKGKIPLTPQYIIQQGEKLEFTNYLGEICTYPEAGDPI</sequence>
<evidence type="ECO:0000256" key="11">
    <source>
        <dbReference type="PIRSR" id="PIRSR004911-1"/>
    </source>
</evidence>
<evidence type="ECO:0000256" key="2">
    <source>
        <dbReference type="ARBA" id="ARBA00001966"/>
    </source>
</evidence>
<organism evidence="14 15">
    <name type="scientific">Desulfopila aestuarii DSM 18488</name>
    <dbReference type="NCBI Taxonomy" id="1121416"/>
    <lineage>
        <taxon>Bacteria</taxon>
        <taxon>Pseudomonadati</taxon>
        <taxon>Thermodesulfobacteriota</taxon>
        <taxon>Desulfobulbia</taxon>
        <taxon>Desulfobulbales</taxon>
        <taxon>Desulfocapsaceae</taxon>
        <taxon>Desulfopila</taxon>
    </lineage>
</organism>
<keyword evidence="7 12" id="KW-0663">Pyridoxal phosphate</keyword>
<evidence type="ECO:0000256" key="12">
    <source>
        <dbReference type="PIRSR" id="PIRSR603739-50"/>
    </source>
</evidence>